<dbReference type="RefSeq" id="WP_379534483.1">
    <property type="nucleotide sequence ID" value="NZ_JBHSBI010000036.1"/>
</dbReference>
<reference evidence="2" key="1">
    <citation type="journal article" date="2019" name="Int. J. Syst. Evol. Microbiol.">
        <title>The Global Catalogue of Microorganisms (GCM) 10K type strain sequencing project: providing services to taxonomists for standard genome sequencing and annotation.</title>
        <authorList>
            <consortium name="The Broad Institute Genomics Platform"/>
            <consortium name="The Broad Institute Genome Sequencing Center for Infectious Disease"/>
            <person name="Wu L."/>
            <person name="Ma J."/>
        </authorList>
    </citation>
    <scope>NUCLEOTIDE SEQUENCE [LARGE SCALE GENOMIC DNA]</scope>
    <source>
        <strain evidence="2">TBRC 1276</strain>
    </source>
</reference>
<gene>
    <name evidence="1" type="ORF">ACFOY2_46010</name>
</gene>
<dbReference type="Proteomes" id="UP001595851">
    <property type="component" value="Unassembled WGS sequence"/>
</dbReference>
<evidence type="ECO:0000313" key="1">
    <source>
        <dbReference type="EMBL" id="MFC4014648.1"/>
    </source>
</evidence>
<keyword evidence="2" id="KW-1185">Reference proteome</keyword>
<protein>
    <submittedName>
        <fullName evidence="1">Uncharacterized protein</fullName>
    </submittedName>
</protein>
<accession>A0ABV8GP01</accession>
<name>A0ABV8GP01_9ACTN</name>
<comment type="caution">
    <text evidence="1">The sequence shown here is derived from an EMBL/GenBank/DDBJ whole genome shotgun (WGS) entry which is preliminary data.</text>
</comment>
<organism evidence="1 2">
    <name type="scientific">Nonomuraea purpurea</name>
    <dbReference type="NCBI Taxonomy" id="1849276"/>
    <lineage>
        <taxon>Bacteria</taxon>
        <taxon>Bacillati</taxon>
        <taxon>Actinomycetota</taxon>
        <taxon>Actinomycetes</taxon>
        <taxon>Streptosporangiales</taxon>
        <taxon>Streptosporangiaceae</taxon>
        <taxon>Nonomuraea</taxon>
    </lineage>
</organism>
<proteinExistence type="predicted"/>
<sequence length="270" mass="29549">MSVMNLGANLAVVIAKPGYDTVRIGPIPFRYQAEQWISTLDMAKVSTVMPEGTTWEIAPHDSSLPHDDPADLPTTVSALTETLLQDTDLSDAAHFPDLYLRLCAVLGENTALHRWSEACVNADAVSLAEEEQAEPEQAEGNPVNLIRPDANRDEVIAHLDASPHWERHTSRAYGPDYLAWQADRAVVNDIYGHRAMSVIVNFPASHLDQHLGGDFLMGRLAEATNTINAIALRLPVETHYEVIDRFVAIYQAAEPGSPIALIASGQVEPE</sequence>
<evidence type="ECO:0000313" key="2">
    <source>
        <dbReference type="Proteomes" id="UP001595851"/>
    </source>
</evidence>
<dbReference type="EMBL" id="JBHSBI010000036">
    <property type="protein sequence ID" value="MFC4014648.1"/>
    <property type="molecule type" value="Genomic_DNA"/>
</dbReference>